<dbReference type="InterPro" id="IPR003594">
    <property type="entry name" value="HATPase_dom"/>
</dbReference>
<evidence type="ECO:0000256" key="1">
    <source>
        <dbReference type="ARBA" id="ARBA00000085"/>
    </source>
</evidence>
<dbReference type="PROSITE" id="PS50112">
    <property type="entry name" value="PAS"/>
    <property type="match status" value="1"/>
</dbReference>
<evidence type="ECO:0000256" key="8">
    <source>
        <dbReference type="ARBA" id="ARBA00023012"/>
    </source>
</evidence>
<dbReference type="InterPro" id="IPR005467">
    <property type="entry name" value="His_kinase_dom"/>
</dbReference>
<keyword evidence="6" id="KW-0418">Kinase</keyword>
<sequence length="466" mass="53182">MRKSILIVEDSTIVSMHLKQVLLKANYEVLNILTSGEDAIEFIKDHDPSLVIMDVMIEGKYDGIETSIEINKIKDVPVIYLTALNDKKTIDRAKLTFPTTFLSKPFAESELLSNVELSLYKHEADLQKKESQKLLSTILGNIKSCLIVIDSNFNIKYANEFMTQLLGIEHDEILKLKIGNDLKVLDQNEEPLSITKLNDQLKNELINQDILFLIFNDKKLPINNITLTNAKFYNEETEQFLVVFNDARESYDKLLKEKAEKSLKLAAQIEGAEKERVRVSRELHDGLGQMLNVIKMNIKTLIDNPDAKSKLIELINASIEESHKISENLMPSKLQIFDLKTSLENICEEYNSLSLHVQFSNNLEEGDLDDKKINLFRIVQEALNNIYKHAQAKNVSIQLYRREKGIHLTIEDDGIGFDANQINSKDNLNKSHGLLNMIDRVKSMEGEIDIDSNAKFGTNIIIHIKN</sequence>
<dbReference type="EC" id="2.7.13.3" evidence="2"/>
<dbReference type="InterPro" id="IPR050482">
    <property type="entry name" value="Sensor_HK_TwoCompSys"/>
</dbReference>
<keyword evidence="5" id="KW-0547">Nucleotide-binding</keyword>
<organism evidence="13 14">
    <name type="scientific">Marivirga arenosa</name>
    <dbReference type="NCBI Taxonomy" id="3059076"/>
    <lineage>
        <taxon>Bacteria</taxon>
        <taxon>Pseudomonadati</taxon>
        <taxon>Bacteroidota</taxon>
        <taxon>Cytophagia</taxon>
        <taxon>Cytophagales</taxon>
        <taxon>Marivirgaceae</taxon>
        <taxon>Marivirga</taxon>
    </lineage>
</organism>
<keyword evidence="7" id="KW-0067">ATP-binding</keyword>
<accession>A0AA51N6V8</accession>
<evidence type="ECO:0000256" key="3">
    <source>
        <dbReference type="ARBA" id="ARBA00022553"/>
    </source>
</evidence>
<dbReference type="InterPro" id="IPR036890">
    <property type="entry name" value="HATPase_C_sf"/>
</dbReference>
<dbReference type="GO" id="GO:0005524">
    <property type="term" value="F:ATP binding"/>
    <property type="evidence" value="ECO:0007669"/>
    <property type="project" value="UniProtKB-KW"/>
</dbReference>
<dbReference type="CDD" id="cd16917">
    <property type="entry name" value="HATPase_UhpB-NarQ-NarX-like"/>
    <property type="match status" value="1"/>
</dbReference>
<dbReference type="GO" id="GO:0016020">
    <property type="term" value="C:membrane"/>
    <property type="evidence" value="ECO:0007669"/>
    <property type="project" value="InterPro"/>
</dbReference>
<keyword evidence="8" id="KW-0902">Two-component regulatory system</keyword>
<evidence type="ECO:0000313" key="13">
    <source>
        <dbReference type="EMBL" id="WMN07108.1"/>
    </source>
</evidence>
<dbReference type="Pfam" id="PF00072">
    <property type="entry name" value="Response_reg"/>
    <property type="match status" value="1"/>
</dbReference>
<evidence type="ECO:0000259" key="11">
    <source>
        <dbReference type="PROSITE" id="PS50110"/>
    </source>
</evidence>
<dbReference type="CDD" id="cd17534">
    <property type="entry name" value="REC_DC-like"/>
    <property type="match status" value="1"/>
</dbReference>
<evidence type="ECO:0000256" key="2">
    <source>
        <dbReference type="ARBA" id="ARBA00012438"/>
    </source>
</evidence>
<dbReference type="Gene3D" id="1.20.5.1930">
    <property type="match status" value="1"/>
</dbReference>
<gene>
    <name evidence="13" type="ORF">QYS48_27810</name>
</gene>
<dbReference type="InterPro" id="IPR011712">
    <property type="entry name" value="Sig_transdc_His_kin_sub3_dim/P"/>
</dbReference>
<name>A0AA51N6V8_9BACT</name>
<dbReference type="InterPro" id="IPR011006">
    <property type="entry name" value="CheY-like_superfamily"/>
</dbReference>
<dbReference type="Gene3D" id="3.30.450.20">
    <property type="entry name" value="PAS domain"/>
    <property type="match status" value="1"/>
</dbReference>
<keyword evidence="14" id="KW-1185">Reference proteome</keyword>
<dbReference type="PROSITE" id="PS50109">
    <property type="entry name" value="HIS_KIN"/>
    <property type="match status" value="1"/>
</dbReference>
<evidence type="ECO:0000313" key="14">
    <source>
        <dbReference type="Proteomes" id="UP001244443"/>
    </source>
</evidence>
<dbReference type="Gene3D" id="3.30.565.10">
    <property type="entry name" value="Histidine kinase-like ATPase, C-terminal domain"/>
    <property type="match status" value="1"/>
</dbReference>
<protein>
    <recommendedName>
        <fullName evidence="2">histidine kinase</fullName>
        <ecNumber evidence="2">2.7.13.3</ecNumber>
    </recommendedName>
</protein>
<dbReference type="PROSITE" id="PS50110">
    <property type="entry name" value="RESPONSE_REGULATORY"/>
    <property type="match status" value="1"/>
</dbReference>
<keyword evidence="4" id="KW-0808">Transferase</keyword>
<dbReference type="SMART" id="SM00448">
    <property type="entry name" value="REC"/>
    <property type="match status" value="1"/>
</dbReference>
<dbReference type="InterPro" id="IPR001789">
    <property type="entry name" value="Sig_transdc_resp-reg_receiver"/>
</dbReference>
<feature type="domain" description="Histidine kinase" evidence="10">
    <location>
        <begin position="278"/>
        <end position="466"/>
    </location>
</feature>
<dbReference type="RefSeq" id="WP_308357149.1">
    <property type="nucleotide sequence ID" value="NZ_CP129970.2"/>
</dbReference>
<evidence type="ECO:0000259" key="12">
    <source>
        <dbReference type="PROSITE" id="PS50112"/>
    </source>
</evidence>
<evidence type="ECO:0000256" key="4">
    <source>
        <dbReference type="ARBA" id="ARBA00022679"/>
    </source>
</evidence>
<dbReference type="PANTHER" id="PTHR24421">
    <property type="entry name" value="NITRATE/NITRITE SENSOR PROTEIN NARX-RELATED"/>
    <property type="match status" value="1"/>
</dbReference>
<dbReference type="InterPro" id="IPR035965">
    <property type="entry name" value="PAS-like_dom_sf"/>
</dbReference>
<dbReference type="Proteomes" id="UP001244443">
    <property type="component" value="Chromosome"/>
</dbReference>
<evidence type="ECO:0000259" key="10">
    <source>
        <dbReference type="PROSITE" id="PS50109"/>
    </source>
</evidence>
<evidence type="ECO:0000256" key="7">
    <source>
        <dbReference type="ARBA" id="ARBA00022840"/>
    </source>
</evidence>
<dbReference type="SUPFAM" id="SSF55785">
    <property type="entry name" value="PYP-like sensor domain (PAS domain)"/>
    <property type="match status" value="1"/>
</dbReference>
<dbReference type="GO" id="GO:0000155">
    <property type="term" value="F:phosphorelay sensor kinase activity"/>
    <property type="evidence" value="ECO:0007669"/>
    <property type="project" value="InterPro"/>
</dbReference>
<feature type="modified residue" description="4-aspartylphosphate" evidence="9">
    <location>
        <position position="54"/>
    </location>
</feature>
<dbReference type="AlphaFoldDB" id="A0AA51N6V8"/>
<feature type="domain" description="PAS" evidence="12">
    <location>
        <begin position="131"/>
        <end position="174"/>
    </location>
</feature>
<dbReference type="GO" id="GO:0046983">
    <property type="term" value="F:protein dimerization activity"/>
    <property type="evidence" value="ECO:0007669"/>
    <property type="project" value="InterPro"/>
</dbReference>
<reference evidence="13" key="1">
    <citation type="submission" date="2023-08" db="EMBL/GenBank/DDBJ databases">
        <title>Comparative genomics and taxonomic characterization of three novel marine species of genus Marivirga.</title>
        <authorList>
            <person name="Muhammad N."/>
            <person name="Kim S.-G."/>
        </authorList>
    </citation>
    <scope>NUCLEOTIDE SEQUENCE [LARGE SCALE GENOMIC DNA]</scope>
    <source>
        <strain evidence="13">ABR2-2</strain>
    </source>
</reference>
<dbReference type="SUPFAM" id="SSF55874">
    <property type="entry name" value="ATPase domain of HSP90 chaperone/DNA topoisomerase II/histidine kinase"/>
    <property type="match status" value="1"/>
</dbReference>
<dbReference type="NCBIfam" id="TIGR00229">
    <property type="entry name" value="sensory_box"/>
    <property type="match status" value="1"/>
</dbReference>
<evidence type="ECO:0000256" key="9">
    <source>
        <dbReference type="PROSITE-ProRule" id="PRU00169"/>
    </source>
</evidence>
<dbReference type="Pfam" id="PF02518">
    <property type="entry name" value="HATPase_c"/>
    <property type="match status" value="1"/>
</dbReference>
<dbReference type="SUPFAM" id="SSF52172">
    <property type="entry name" value="CheY-like"/>
    <property type="match status" value="1"/>
</dbReference>
<feature type="domain" description="Response regulatory" evidence="11">
    <location>
        <begin position="4"/>
        <end position="119"/>
    </location>
</feature>
<dbReference type="Pfam" id="PF07730">
    <property type="entry name" value="HisKA_3"/>
    <property type="match status" value="1"/>
</dbReference>
<dbReference type="PANTHER" id="PTHR24421:SF10">
    <property type="entry name" value="NITRATE_NITRITE SENSOR PROTEIN NARQ"/>
    <property type="match status" value="1"/>
</dbReference>
<dbReference type="InterPro" id="IPR000014">
    <property type="entry name" value="PAS"/>
</dbReference>
<evidence type="ECO:0000256" key="5">
    <source>
        <dbReference type="ARBA" id="ARBA00022741"/>
    </source>
</evidence>
<dbReference type="Gene3D" id="3.40.50.2300">
    <property type="match status" value="1"/>
</dbReference>
<proteinExistence type="predicted"/>
<comment type="catalytic activity">
    <reaction evidence="1">
        <text>ATP + protein L-histidine = ADP + protein N-phospho-L-histidine.</text>
        <dbReference type="EC" id="2.7.13.3"/>
    </reaction>
</comment>
<evidence type="ECO:0000256" key="6">
    <source>
        <dbReference type="ARBA" id="ARBA00022777"/>
    </source>
</evidence>
<keyword evidence="3 9" id="KW-0597">Phosphoprotein</keyword>
<dbReference type="EMBL" id="CP129970">
    <property type="protein sequence ID" value="WMN07108.1"/>
    <property type="molecule type" value="Genomic_DNA"/>
</dbReference>